<dbReference type="Gene3D" id="3.30.230.30">
    <property type="entry name" value="Impact, N-terminal domain"/>
    <property type="match status" value="1"/>
</dbReference>
<feature type="compositionally biased region" description="Polar residues" evidence="2">
    <location>
        <begin position="1"/>
        <end position="18"/>
    </location>
</feature>
<accession>A0AA38LVK8</accession>
<dbReference type="RefSeq" id="XP_052947829.1">
    <property type="nucleotide sequence ID" value="XM_053091985.1"/>
</dbReference>
<dbReference type="GO" id="GO:0005737">
    <property type="term" value="C:cytoplasm"/>
    <property type="evidence" value="ECO:0007669"/>
    <property type="project" value="TreeGrafter"/>
</dbReference>
<dbReference type="InterPro" id="IPR023582">
    <property type="entry name" value="Impact"/>
</dbReference>
<evidence type="ECO:0000256" key="2">
    <source>
        <dbReference type="SAM" id="MobiDB-lite"/>
    </source>
</evidence>
<gene>
    <name evidence="4" type="ORF">MKK02DRAFT_42434</name>
</gene>
<dbReference type="AlphaFoldDB" id="A0AA38LVK8"/>
<dbReference type="PANTHER" id="PTHR16301">
    <property type="entry name" value="IMPACT-RELATED"/>
    <property type="match status" value="1"/>
</dbReference>
<dbReference type="InterPro" id="IPR020568">
    <property type="entry name" value="Ribosomal_Su5_D2-typ_SF"/>
</dbReference>
<organism evidence="4 5">
    <name type="scientific">Dioszegia hungarica</name>
    <dbReference type="NCBI Taxonomy" id="4972"/>
    <lineage>
        <taxon>Eukaryota</taxon>
        <taxon>Fungi</taxon>
        <taxon>Dikarya</taxon>
        <taxon>Basidiomycota</taxon>
        <taxon>Agaricomycotina</taxon>
        <taxon>Tremellomycetes</taxon>
        <taxon>Tremellales</taxon>
        <taxon>Bulleribasidiaceae</taxon>
        <taxon>Dioszegia</taxon>
    </lineage>
</organism>
<dbReference type="PANTHER" id="PTHR16301:SF25">
    <property type="entry name" value="PROTEIN IMPACT"/>
    <property type="match status" value="1"/>
</dbReference>
<comment type="caution">
    <text evidence="4">The sequence shown here is derived from an EMBL/GenBank/DDBJ whole genome shotgun (WGS) entry which is preliminary data.</text>
</comment>
<name>A0AA38LVK8_9TREE</name>
<keyword evidence="5" id="KW-1185">Reference proteome</keyword>
<dbReference type="GO" id="GO:0140469">
    <property type="term" value="P:GCN2-mediated signaling"/>
    <property type="evidence" value="ECO:0007669"/>
    <property type="project" value="TreeGrafter"/>
</dbReference>
<evidence type="ECO:0000313" key="5">
    <source>
        <dbReference type="Proteomes" id="UP001164286"/>
    </source>
</evidence>
<dbReference type="GeneID" id="77731190"/>
<evidence type="ECO:0000259" key="3">
    <source>
        <dbReference type="Pfam" id="PF01205"/>
    </source>
</evidence>
<protein>
    <recommendedName>
        <fullName evidence="3">Impact N-terminal domain-containing protein</fullName>
    </recommendedName>
</protein>
<evidence type="ECO:0000313" key="4">
    <source>
        <dbReference type="EMBL" id="KAI9638052.1"/>
    </source>
</evidence>
<dbReference type="EMBL" id="JAKWFO010000003">
    <property type="protein sequence ID" value="KAI9638052.1"/>
    <property type="molecule type" value="Genomic_DNA"/>
</dbReference>
<comment type="similarity">
    <text evidence="1">Belongs to the IMPACT family.</text>
</comment>
<sequence>MSSQKRAQSPDNPDSSTSKRVRITSPPPSSAAGPAPSGPISVHSWLHPTLPPPLLAHSPALHASTSTFLAFSLDFTPPAHVTTDASLLKEVRRVVRELDVPRLVGEMLMRDDEGAFQGGEGRAAKKGGKERAREPDHRMWGVRAVVLKEGRDGTKGEDDYQLLEAFNDDGEKFGGDRVLRVLRENQGVDVITVCCRWFGGDMLGPIRFQHIGITARTSLLDLQTLVILRDLRSSLVALDAEIAEMRGTINPPSSPLRAIGADGESSASDKPSPYDAVTDPAKLRRLVTAREKTRAALEAKAAWSGMEQSLGSATAGAE</sequence>
<feature type="domain" description="Impact N-terminal" evidence="3">
    <location>
        <begin position="129"/>
        <end position="218"/>
    </location>
</feature>
<dbReference type="InterPro" id="IPR001498">
    <property type="entry name" value="Impact_N"/>
</dbReference>
<evidence type="ECO:0000256" key="1">
    <source>
        <dbReference type="ARBA" id="ARBA00007665"/>
    </source>
</evidence>
<dbReference type="Pfam" id="PF01205">
    <property type="entry name" value="Impact_N"/>
    <property type="match status" value="1"/>
</dbReference>
<reference evidence="4" key="1">
    <citation type="journal article" date="2022" name="G3 (Bethesda)">
        <title>High quality genome of the basidiomycete yeast Dioszegia hungarica PDD-24b-2 isolated from cloud water.</title>
        <authorList>
            <person name="Jarrige D."/>
            <person name="Haridas S."/>
            <person name="Bleykasten-Grosshans C."/>
            <person name="Joly M."/>
            <person name="Nadalig T."/>
            <person name="Sancelme M."/>
            <person name="Vuilleumier S."/>
            <person name="Grigoriev I.V."/>
            <person name="Amato P."/>
            <person name="Bringel F."/>
        </authorList>
    </citation>
    <scope>NUCLEOTIDE SEQUENCE</scope>
    <source>
        <strain evidence="4">PDD-24b-2</strain>
    </source>
</reference>
<dbReference type="InterPro" id="IPR036956">
    <property type="entry name" value="Impact_N_sf"/>
</dbReference>
<feature type="compositionally biased region" description="Low complexity" evidence="2">
    <location>
        <begin position="30"/>
        <end position="39"/>
    </location>
</feature>
<feature type="region of interest" description="Disordered" evidence="2">
    <location>
        <begin position="1"/>
        <end position="44"/>
    </location>
</feature>
<dbReference type="SUPFAM" id="SSF54211">
    <property type="entry name" value="Ribosomal protein S5 domain 2-like"/>
    <property type="match status" value="1"/>
</dbReference>
<feature type="region of interest" description="Disordered" evidence="2">
    <location>
        <begin position="114"/>
        <end position="134"/>
    </location>
</feature>
<proteinExistence type="inferred from homology"/>
<feature type="region of interest" description="Disordered" evidence="2">
    <location>
        <begin position="249"/>
        <end position="281"/>
    </location>
</feature>
<dbReference type="GO" id="GO:0006446">
    <property type="term" value="P:regulation of translational initiation"/>
    <property type="evidence" value="ECO:0007669"/>
    <property type="project" value="TreeGrafter"/>
</dbReference>
<dbReference type="Proteomes" id="UP001164286">
    <property type="component" value="Unassembled WGS sequence"/>
</dbReference>